<sequence>MKTNLLIDHFSIALVYPIIVLCGWDISFQMSSPCDRKVFFKILTLLFRESAVNTKFSKKKGKRDNSK</sequence>
<name>A0A380CEJ8_SPHSI</name>
<keyword evidence="1" id="KW-0472">Membrane</keyword>
<keyword evidence="1" id="KW-0812">Transmembrane</keyword>
<evidence type="ECO:0000313" key="2">
    <source>
        <dbReference type="EMBL" id="SUJ18940.1"/>
    </source>
</evidence>
<accession>A0A380CEJ8</accession>
<gene>
    <name evidence="2" type="ORF">NCTC11388_02804</name>
</gene>
<protein>
    <submittedName>
        <fullName evidence="2">Uncharacterized protein</fullName>
    </submittedName>
</protein>
<organism evidence="2 3">
    <name type="scientific">Sphingobacterium spiritivorum</name>
    <name type="common">Flavobacterium spiritivorum</name>
    <dbReference type="NCBI Taxonomy" id="258"/>
    <lineage>
        <taxon>Bacteria</taxon>
        <taxon>Pseudomonadati</taxon>
        <taxon>Bacteroidota</taxon>
        <taxon>Sphingobacteriia</taxon>
        <taxon>Sphingobacteriales</taxon>
        <taxon>Sphingobacteriaceae</taxon>
        <taxon>Sphingobacterium</taxon>
    </lineage>
</organism>
<dbReference type="AlphaFoldDB" id="A0A380CEJ8"/>
<dbReference type="EMBL" id="UGYW01000002">
    <property type="protein sequence ID" value="SUJ18940.1"/>
    <property type="molecule type" value="Genomic_DNA"/>
</dbReference>
<evidence type="ECO:0000256" key="1">
    <source>
        <dbReference type="SAM" id="Phobius"/>
    </source>
</evidence>
<proteinExistence type="predicted"/>
<keyword evidence="1" id="KW-1133">Transmembrane helix</keyword>
<reference evidence="2 3" key="1">
    <citation type="submission" date="2018-06" db="EMBL/GenBank/DDBJ databases">
        <authorList>
            <consortium name="Pathogen Informatics"/>
            <person name="Doyle S."/>
        </authorList>
    </citation>
    <scope>NUCLEOTIDE SEQUENCE [LARGE SCALE GENOMIC DNA]</scope>
    <source>
        <strain evidence="2 3">NCTC11388</strain>
    </source>
</reference>
<dbReference type="Proteomes" id="UP000254893">
    <property type="component" value="Unassembled WGS sequence"/>
</dbReference>
<evidence type="ECO:0000313" key="3">
    <source>
        <dbReference type="Proteomes" id="UP000254893"/>
    </source>
</evidence>
<feature type="transmembrane region" description="Helical" evidence="1">
    <location>
        <begin position="6"/>
        <end position="27"/>
    </location>
</feature>